<evidence type="ECO:0000313" key="1">
    <source>
        <dbReference type="EMBL" id="PNR50917.1"/>
    </source>
</evidence>
<gene>
    <name evidence="1" type="ORF">PHYPA_010103</name>
</gene>
<evidence type="ECO:0000313" key="2">
    <source>
        <dbReference type="EnsemblPlants" id="PAC:32924840.CDS.1"/>
    </source>
</evidence>
<dbReference type="Proteomes" id="UP000006727">
    <property type="component" value="Chromosome 7"/>
</dbReference>
<dbReference type="EMBL" id="ABEU02000007">
    <property type="protein sequence ID" value="PNR50917.1"/>
    <property type="molecule type" value="Genomic_DNA"/>
</dbReference>
<name>A0A2K1KAW5_PHYPA</name>
<keyword evidence="3" id="KW-1185">Reference proteome</keyword>
<sequence length="89" mass="9441">MGSEGVAYPAMSYGGGRHGRGYEFSLPMWVSLTVGWWWGCPPNAARSVDLEDSDATMAFCGCCAAAVACPQQSVSPDKISPSTMTNRES</sequence>
<accession>A0A2K1KAW5</accession>
<dbReference type="EnsemblPlants" id="Pp3c7_7790V3.1">
    <property type="protein sequence ID" value="PAC:32924840.CDS.1"/>
    <property type="gene ID" value="Pp3c7_7790"/>
</dbReference>
<proteinExistence type="predicted"/>
<organism evidence="1">
    <name type="scientific">Physcomitrium patens</name>
    <name type="common">Spreading-leaved earth moss</name>
    <name type="synonym">Physcomitrella patens</name>
    <dbReference type="NCBI Taxonomy" id="3218"/>
    <lineage>
        <taxon>Eukaryota</taxon>
        <taxon>Viridiplantae</taxon>
        <taxon>Streptophyta</taxon>
        <taxon>Embryophyta</taxon>
        <taxon>Bryophyta</taxon>
        <taxon>Bryophytina</taxon>
        <taxon>Bryopsida</taxon>
        <taxon>Funariidae</taxon>
        <taxon>Funariales</taxon>
        <taxon>Funariaceae</taxon>
        <taxon>Physcomitrium</taxon>
    </lineage>
</organism>
<reference evidence="2" key="3">
    <citation type="submission" date="2020-12" db="UniProtKB">
        <authorList>
            <consortium name="EnsemblPlants"/>
        </authorList>
    </citation>
    <scope>IDENTIFICATION</scope>
</reference>
<reference evidence="1 3" key="2">
    <citation type="journal article" date="2018" name="Plant J.">
        <title>The Physcomitrella patens chromosome-scale assembly reveals moss genome structure and evolution.</title>
        <authorList>
            <person name="Lang D."/>
            <person name="Ullrich K.K."/>
            <person name="Murat F."/>
            <person name="Fuchs J."/>
            <person name="Jenkins J."/>
            <person name="Haas F.B."/>
            <person name="Piednoel M."/>
            <person name="Gundlach H."/>
            <person name="Van Bel M."/>
            <person name="Meyberg R."/>
            <person name="Vives C."/>
            <person name="Morata J."/>
            <person name="Symeonidi A."/>
            <person name="Hiss M."/>
            <person name="Muchero W."/>
            <person name="Kamisugi Y."/>
            <person name="Saleh O."/>
            <person name="Blanc G."/>
            <person name="Decker E.L."/>
            <person name="van Gessel N."/>
            <person name="Grimwood J."/>
            <person name="Hayes R.D."/>
            <person name="Graham S.W."/>
            <person name="Gunter L.E."/>
            <person name="McDaniel S.F."/>
            <person name="Hoernstein S.N.W."/>
            <person name="Larsson A."/>
            <person name="Li F.W."/>
            <person name="Perroud P.F."/>
            <person name="Phillips J."/>
            <person name="Ranjan P."/>
            <person name="Rokshar D.S."/>
            <person name="Rothfels C.J."/>
            <person name="Schneider L."/>
            <person name="Shu S."/>
            <person name="Stevenson D.W."/>
            <person name="Thummler F."/>
            <person name="Tillich M."/>
            <person name="Villarreal Aguilar J.C."/>
            <person name="Widiez T."/>
            <person name="Wong G.K."/>
            <person name="Wymore A."/>
            <person name="Zhang Y."/>
            <person name="Zimmer A.D."/>
            <person name="Quatrano R.S."/>
            <person name="Mayer K.F.X."/>
            <person name="Goodstein D."/>
            <person name="Casacuberta J.M."/>
            <person name="Vandepoele K."/>
            <person name="Reski R."/>
            <person name="Cuming A.C."/>
            <person name="Tuskan G.A."/>
            <person name="Maumus F."/>
            <person name="Salse J."/>
            <person name="Schmutz J."/>
            <person name="Rensing S.A."/>
        </authorList>
    </citation>
    <scope>NUCLEOTIDE SEQUENCE [LARGE SCALE GENOMIC DNA]</scope>
    <source>
        <strain evidence="2 3">cv. Gransden 2004</strain>
    </source>
</reference>
<reference evidence="1 3" key="1">
    <citation type="journal article" date="2008" name="Science">
        <title>The Physcomitrella genome reveals evolutionary insights into the conquest of land by plants.</title>
        <authorList>
            <person name="Rensing S."/>
            <person name="Lang D."/>
            <person name="Zimmer A."/>
            <person name="Terry A."/>
            <person name="Salamov A."/>
            <person name="Shapiro H."/>
            <person name="Nishiyama T."/>
            <person name="Perroud P.-F."/>
            <person name="Lindquist E."/>
            <person name="Kamisugi Y."/>
            <person name="Tanahashi T."/>
            <person name="Sakakibara K."/>
            <person name="Fujita T."/>
            <person name="Oishi K."/>
            <person name="Shin-I T."/>
            <person name="Kuroki Y."/>
            <person name="Toyoda A."/>
            <person name="Suzuki Y."/>
            <person name="Hashimoto A."/>
            <person name="Yamaguchi K."/>
            <person name="Sugano A."/>
            <person name="Kohara Y."/>
            <person name="Fujiyama A."/>
            <person name="Anterola A."/>
            <person name="Aoki S."/>
            <person name="Ashton N."/>
            <person name="Barbazuk W.B."/>
            <person name="Barker E."/>
            <person name="Bennetzen J."/>
            <person name="Bezanilla M."/>
            <person name="Blankenship R."/>
            <person name="Cho S.H."/>
            <person name="Dutcher S."/>
            <person name="Estelle M."/>
            <person name="Fawcett J.A."/>
            <person name="Gundlach H."/>
            <person name="Hanada K."/>
            <person name="Heyl A."/>
            <person name="Hicks K.A."/>
            <person name="Hugh J."/>
            <person name="Lohr M."/>
            <person name="Mayer K."/>
            <person name="Melkozernov A."/>
            <person name="Murata T."/>
            <person name="Nelson D."/>
            <person name="Pils B."/>
            <person name="Prigge M."/>
            <person name="Reiss B."/>
            <person name="Renner T."/>
            <person name="Rombauts S."/>
            <person name="Rushton P."/>
            <person name="Sanderfoot A."/>
            <person name="Schween G."/>
            <person name="Shiu S.-H."/>
            <person name="Stueber K."/>
            <person name="Theodoulou F.L."/>
            <person name="Tu H."/>
            <person name="Van de Peer Y."/>
            <person name="Verrier P.J."/>
            <person name="Waters E."/>
            <person name="Wood A."/>
            <person name="Yang L."/>
            <person name="Cove D."/>
            <person name="Cuming A."/>
            <person name="Hasebe M."/>
            <person name="Lucas S."/>
            <person name="Mishler D.B."/>
            <person name="Reski R."/>
            <person name="Grigoriev I."/>
            <person name="Quatrano R.S."/>
            <person name="Boore J.L."/>
        </authorList>
    </citation>
    <scope>NUCLEOTIDE SEQUENCE [LARGE SCALE GENOMIC DNA]</scope>
    <source>
        <strain evidence="2 3">cv. Gransden 2004</strain>
    </source>
</reference>
<dbReference type="AlphaFoldDB" id="A0A2K1KAW5"/>
<dbReference type="InParanoid" id="A0A2K1KAW5"/>
<evidence type="ECO:0000313" key="3">
    <source>
        <dbReference type="Proteomes" id="UP000006727"/>
    </source>
</evidence>
<dbReference type="Gramene" id="Pp3c7_7790V3.1">
    <property type="protein sequence ID" value="PAC:32924840.CDS.1"/>
    <property type="gene ID" value="Pp3c7_7790"/>
</dbReference>
<protein>
    <submittedName>
        <fullName evidence="1 2">Uncharacterized protein</fullName>
    </submittedName>
</protein>